<protein>
    <submittedName>
        <fullName evidence="2">Uncharacterized protein</fullName>
    </submittedName>
</protein>
<evidence type="ECO:0000256" key="1">
    <source>
        <dbReference type="SAM" id="Phobius"/>
    </source>
</evidence>
<feature type="transmembrane region" description="Helical" evidence="1">
    <location>
        <begin position="26"/>
        <end position="45"/>
    </location>
</feature>
<keyword evidence="1" id="KW-0812">Transmembrane</keyword>
<proteinExistence type="predicted"/>
<reference evidence="2" key="1">
    <citation type="submission" date="2018-02" db="EMBL/GenBank/DDBJ databases">
        <title>Rhizophora mucronata_Transcriptome.</title>
        <authorList>
            <person name="Meera S.P."/>
            <person name="Sreeshan A."/>
            <person name="Augustine A."/>
        </authorList>
    </citation>
    <scope>NUCLEOTIDE SEQUENCE</scope>
    <source>
        <tissue evidence="2">Leaf</tissue>
    </source>
</reference>
<accession>A0A2P2PNJ1</accession>
<sequence length="62" mass="7254">MKPEQITYPFNGEPYLRAKRMIRNKGLNLTTLMFINDFIILWPLGKGSISSIKTNLWHQETS</sequence>
<keyword evidence="1" id="KW-0472">Membrane</keyword>
<name>A0A2P2PNJ1_RHIMU</name>
<organism evidence="2">
    <name type="scientific">Rhizophora mucronata</name>
    <name type="common">Asiatic mangrove</name>
    <dbReference type="NCBI Taxonomy" id="61149"/>
    <lineage>
        <taxon>Eukaryota</taxon>
        <taxon>Viridiplantae</taxon>
        <taxon>Streptophyta</taxon>
        <taxon>Embryophyta</taxon>
        <taxon>Tracheophyta</taxon>
        <taxon>Spermatophyta</taxon>
        <taxon>Magnoliopsida</taxon>
        <taxon>eudicotyledons</taxon>
        <taxon>Gunneridae</taxon>
        <taxon>Pentapetalae</taxon>
        <taxon>rosids</taxon>
        <taxon>fabids</taxon>
        <taxon>Malpighiales</taxon>
        <taxon>Rhizophoraceae</taxon>
        <taxon>Rhizophora</taxon>
    </lineage>
</organism>
<dbReference type="AlphaFoldDB" id="A0A2P2PNJ1"/>
<dbReference type="EMBL" id="GGEC01075771">
    <property type="protein sequence ID" value="MBX56255.1"/>
    <property type="molecule type" value="Transcribed_RNA"/>
</dbReference>
<keyword evidence="1" id="KW-1133">Transmembrane helix</keyword>
<evidence type="ECO:0000313" key="2">
    <source>
        <dbReference type="EMBL" id="MBX56255.1"/>
    </source>
</evidence>